<dbReference type="InterPro" id="IPR036425">
    <property type="entry name" value="MoaB/Mog-like_dom_sf"/>
</dbReference>
<dbReference type="RefSeq" id="WP_238244225.1">
    <property type="nucleotide sequence ID" value="NZ_BPQP01000033.1"/>
</dbReference>
<dbReference type="SUPFAM" id="SSF53218">
    <property type="entry name" value="Molybdenum cofactor biosynthesis proteins"/>
    <property type="match status" value="1"/>
</dbReference>
<evidence type="ECO:0000313" key="2">
    <source>
        <dbReference type="EMBL" id="GJD95080.1"/>
    </source>
</evidence>
<proteinExistence type="predicted"/>
<dbReference type="InterPro" id="IPR001453">
    <property type="entry name" value="MoaB/Mog_dom"/>
</dbReference>
<name>A0ABQ4RXG6_9HYPH</name>
<reference evidence="2" key="2">
    <citation type="submission" date="2021-08" db="EMBL/GenBank/DDBJ databases">
        <authorList>
            <person name="Tani A."/>
            <person name="Ola A."/>
            <person name="Ogura Y."/>
            <person name="Katsura K."/>
            <person name="Hayashi T."/>
        </authorList>
    </citation>
    <scope>NUCLEOTIDE SEQUENCE</scope>
    <source>
        <strain evidence="2">DSM 19015</strain>
    </source>
</reference>
<organism evidence="2 3">
    <name type="scientific">Methylobacterium iners</name>
    <dbReference type="NCBI Taxonomy" id="418707"/>
    <lineage>
        <taxon>Bacteria</taxon>
        <taxon>Pseudomonadati</taxon>
        <taxon>Pseudomonadota</taxon>
        <taxon>Alphaproteobacteria</taxon>
        <taxon>Hyphomicrobiales</taxon>
        <taxon>Methylobacteriaceae</taxon>
        <taxon>Methylobacterium</taxon>
    </lineage>
</organism>
<dbReference type="SMART" id="SM00852">
    <property type="entry name" value="MoCF_biosynth"/>
    <property type="match status" value="1"/>
</dbReference>
<gene>
    <name evidence="2" type="ORF">OCOJLMKI_2289</name>
</gene>
<keyword evidence="3" id="KW-1185">Reference proteome</keyword>
<accession>A0ABQ4RXG6</accession>
<dbReference type="EMBL" id="BPQP01000033">
    <property type="protein sequence ID" value="GJD95080.1"/>
    <property type="molecule type" value="Genomic_DNA"/>
</dbReference>
<comment type="caution">
    <text evidence="2">The sequence shown here is derived from an EMBL/GenBank/DDBJ whole genome shotgun (WGS) entry which is preliminary data.</text>
</comment>
<dbReference type="Proteomes" id="UP001055125">
    <property type="component" value="Unassembled WGS sequence"/>
</dbReference>
<feature type="domain" description="MoaB/Mog" evidence="1">
    <location>
        <begin position="169"/>
        <end position="301"/>
    </location>
</feature>
<dbReference type="Gene3D" id="3.40.980.10">
    <property type="entry name" value="MoaB/Mog-like domain"/>
    <property type="match status" value="1"/>
</dbReference>
<dbReference type="CDD" id="cd03522">
    <property type="entry name" value="MoeA_like"/>
    <property type="match status" value="1"/>
</dbReference>
<evidence type="ECO:0000313" key="3">
    <source>
        <dbReference type="Proteomes" id="UP001055125"/>
    </source>
</evidence>
<reference evidence="2" key="1">
    <citation type="journal article" date="2021" name="Front. Microbiol.">
        <title>Comprehensive Comparative Genomics and Phenotyping of Methylobacterium Species.</title>
        <authorList>
            <person name="Alessa O."/>
            <person name="Ogura Y."/>
            <person name="Fujitani Y."/>
            <person name="Takami H."/>
            <person name="Hayashi T."/>
            <person name="Sahin N."/>
            <person name="Tani A."/>
        </authorList>
    </citation>
    <scope>NUCLEOTIDE SEQUENCE</scope>
    <source>
        <strain evidence="2">DSM 19015</strain>
    </source>
</reference>
<protein>
    <recommendedName>
        <fullName evidence="1">MoaB/Mog domain-containing protein</fullName>
    </recommendedName>
</protein>
<sequence length="339" mass="35039">MKFGRVATREAAGRIAAHGVRTDGVTLRKGQRIEAADALRLDQAGHHALVAATLEPGDVGEDEAAADLAERIAGANLRCAPPFTGRCNIHSGVAGVLLVERGAVDAINGVDEAITLATLPPFKPVVPGEMVATVKIIPYAVPRESLARASSVAPDPALSIAPYRRRRVGVISTMLPGLKEATVAKTLRVLAQRLEPTGAAIAADFRTAHDAASVAEALQEARAACDLVVIFGASAIADRRDVIPMGIEAAGGQVDHLGMPVDPGNLLLLGRLGDVPVIGAPGCARSPKENGFDWVLHRLLAGLAVTRSDVTALGVGGLLMEIVSRPQPRSGGDPADEDA</sequence>
<evidence type="ECO:0000259" key="1">
    <source>
        <dbReference type="SMART" id="SM00852"/>
    </source>
</evidence>